<evidence type="ECO:0000313" key="1">
    <source>
        <dbReference type="EMBL" id="KAK7579684.1"/>
    </source>
</evidence>
<dbReference type="EMBL" id="JBBCAQ010000034">
    <property type="protein sequence ID" value="KAK7579684.1"/>
    <property type="molecule type" value="Genomic_DNA"/>
</dbReference>
<reference evidence="1 2" key="1">
    <citation type="submission" date="2024-03" db="EMBL/GenBank/DDBJ databases">
        <title>Adaptation during the transition from Ophiocordyceps entomopathogen to insect associate is accompanied by gene loss and intensified selection.</title>
        <authorList>
            <person name="Ward C.M."/>
            <person name="Onetto C.A."/>
            <person name="Borneman A.R."/>
        </authorList>
    </citation>
    <scope>NUCLEOTIDE SEQUENCE [LARGE SCALE GENOMIC DNA]</scope>
    <source>
        <strain evidence="1">AWRI1</strain>
        <tissue evidence="1">Single Adult Female</tissue>
    </source>
</reference>
<evidence type="ECO:0000313" key="2">
    <source>
        <dbReference type="Proteomes" id="UP001367676"/>
    </source>
</evidence>
<dbReference type="AlphaFoldDB" id="A0AAN9TCP5"/>
<accession>A0AAN9TCP5</accession>
<name>A0AAN9TCP5_9HEMI</name>
<comment type="caution">
    <text evidence="1">The sequence shown here is derived from an EMBL/GenBank/DDBJ whole genome shotgun (WGS) entry which is preliminary data.</text>
</comment>
<sequence length="88" mass="9974">MKTLILISNRTPQPIFEELRSLQKPSSHRLEGTHIFQSRRNDRPNERESISVFTEDSAAAAAADKKAVNWFHRSSQINPSKNGVSSVR</sequence>
<proteinExistence type="predicted"/>
<keyword evidence="2" id="KW-1185">Reference proteome</keyword>
<gene>
    <name evidence="1" type="ORF">V9T40_000313</name>
</gene>
<protein>
    <submittedName>
        <fullName evidence="1">Uncharacterized protein</fullName>
    </submittedName>
</protein>
<dbReference type="Proteomes" id="UP001367676">
    <property type="component" value="Unassembled WGS sequence"/>
</dbReference>
<organism evidence="1 2">
    <name type="scientific">Parthenolecanium corni</name>
    <dbReference type="NCBI Taxonomy" id="536013"/>
    <lineage>
        <taxon>Eukaryota</taxon>
        <taxon>Metazoa</taxon>
        <taxon>Ecdysozoa</taxon>
        <taxon>Arthropoda</taxon>
        <taxon>Hexapoda</taxon>
        <taxon>Insecta</taxon>
        <taxon>Pterygota</taxon>
        <taxon>Neoptera</taxon>
        <taxon>Paraneoptera</taxon>
        <taxon>Hemiptera</taxon>
        <taxon>Sternorrhyncha</taxon>
        <taxon>Coccoidea</taxon>
        <taxon>Coccidae</taxon>
        <taxon>Parthenolecanium</taxon>
    </lineage>
</organism>